<keyword evidence="1" id="KW-1133">Transmembrane helix</keyword>
<dbReference type="Gene3D" id="2.60.40.10">
    <property type="entry name" value="Immunoglobulins"/>
    <property type="match status" value="1"/>
</dbReference>
<organism evidence="2 3">
    <name type="scientific">Pleurodeles waltl</name>
    <name type="common">Iberian ribbed newt</name>
    <dbReference type="NCBI Taxonomy" id="8319"/>
    <lineage>
        <taxon>Eukaryota</taxon>
        <taxon>Metazoa</taxon>
        <taxon>Chordata</taxon>
        <taxon>Craniata</taxon>
        <taxon>Vertebrata</taxon>
        <taxon>Euteleostomi</taxon>
        <taxon>Amphibia</taxon>
        <taxon>Batrachia</taxon>
        <taxon>Caudata</taxon>
        <taxon>Salamandroidea</taxon>
        <taxon>Salamandridae</taxon>
        <taxon>Pleurodelinae</taxon>
        <taxon>Pleurodeles</taxon>
    </lineage>
</organism>
<dbReference type="EMBL" id="JANPWB010000010">
    <property type="protein sequence ID" value="KAJ1134601.1"/>
    <property type="molecule type" value="Genomic_DNA"/>
</dbReference>
<name>A0AAV7Q200_PLEWA</name>
<evidence type="ECO:0000256" key="1">
    <source>
        <dbReference type="SAM" id="Phobius"/>
    </source>
</evidence>
<evidence type="ECO:0000313" key="3">
    <source>
        <dbReference type="Proteomes" id="UP001066276"/>
    </source>
</evidence>
<dbReference type="AlphaFoldDB" id="A0AAV7Q200"/>
<keyword evidence="1" id="KW-0472">Membrane</keyword>
<dbReference type="SUPFAM" id="SSF48726">
    <property type="entry name" value="Immunoglobulin"/>
    <property type="match status" value="1"/>
</dbReference>
<proteinExistence type="predicted"/>
<evidence type="ECO:0000313" key="2">
    <source>
        <dbReference type="EMBL" id="KAJ1134601.1"/>
    </source>
</evidence>
<reference evidence="2" key="1">
    <citation type="journal article" date="2022" name="bioRxiv">
        <title>Sequencing and chromosome-scale assembly of the giantPleurodeles waltlgenome.</title>
        <authorList>
            <person name="Brown T."/>
            <person name="Elewa A."/>
            <person name="Iarovenko S."/>
            <person name="Subramanian E."/>
            <person name="Araus A.J."/>
            <person name="Petzold A."/>
            <person name="Susuki M."/>
            <person name="Suzuki K.-i.T."/>
            <person name="Hayashi T."/>
            <person name="Toyoda A."/>
            <person name="Oliveira C."/>
            <person name="Osipova E."/>
            <person name="Leigh N.D."/>
            <person name="Simon A."/>
            <person name="Yun M.H."/>
        </authorList>
    </citation>
    <scope>NUCLEOTIDE SEQUENCE</scope>
    <source>
        <strain evidence="2">20211129_DDA</strain>
        <tissue evidence="2">Liver</tissue>
    </source>
</reference>
<gene>
    <name evidence="2" type="ORF">NDU88_001052</name>
</gene>
<evidence type="ECO:0008006" key="4">
    <source>
        <dbReference type="Google" id="ProtNLM"/>
    </source>
</evidence>
<keyword evidence="3" id="KW-1185">Reference proteome</keyword>
<protein>
    <recommendedName>
        <fullName evidence="4">Ig-like domain-containing protein</fullName>
    </recommendedName>
</protein>
<comment type="caution">
    <text evidence="2">The sequence shown here is derived from an EMBL/GenBank/DDBJ whole genome shotgun (WGS) entry which is preliminary data.</text>
</comment>
<accession>A0AAV7Q200</accession>
<dbReference type="InterPro" id="IPR036179">
    <property type="entry name" value="Ig-like_dom_sf"/>
</dbReference>
<feature type="transmembrane region" description="Helical" evidence="1">
    <location>
        <begin position="79"/>
        <end position="105"/>
    </location>
</feature>
<dbReference type="Proteomes" id="UP001066276">
    <property type="component" value="Chromosome 6"/>
</dbReference>
<sequence length="120" mass="13094">MHPLAAWLPGGRIYHTSGTRQSRLEMLDNATLRVQNLRLGDAGRYICFESDLVGNSTFVQNITLIITGPENELPSNTSYGIHISLGVLLGAKVLMLVLIGCCFVVRGMKKSPSTYANVTE</sequence>
<keyword evidence="1" id="KW-0812">Transmembrane</keyword>
<dbReference type="InterPro" id="IPR013783">
    <property type="entry name" value="Ig-like_fold"/>
</dbReference>